<proteinExistence type="predicted"/>
<evidence type="ECO:0000313" key="3">
    <source>
        <dbReference type="Proteomes" id="UP000540519"/>
    </source>
</evidence>
<keyword evidence="1" id="KW-1133">Transmembrane helix</keyword>
<feature type="transmembrane region" description="Helical" evidence="1">
    <location>
        <begin position="77"/>
        <end position="94"/>
    </location>
</feature>
<protein>
    <submittedName>
        <fullName evidence="2">Uncharacterized protein</fullName>
    </submittedName>
</protein>
<evidence type="ECO:0000256" key="1">
    <source>
        <dbReference type="SAM" id="Phobius"/>
    </source>
</evidence>
<accession>A0A7X2ZUU2</accession>
<dbReference type="Proteomes" id="UP000540519">
    <property type="component" value="Unassembled WGS sequence"/>
</dbReference>
<feature type="transmembrane region" description="Helical" evidence="1">
    <location>
        <begin position="45"/>
        <end position="65"/>
    </location>
</feature>
<organism evidence="2 3">
    <name type="scientific">Zobellia amurskyensis</name>
    <dbReference type="NCBI Taxonomy" id="248905"/>
    <lineage>
        <taxon>Bacteria</taxon>
        <taxon>Pseudomonadati</taxon>
        <taxon>Bacteroidota</taxon>
        <taxon>Flavobacteriia</taxon>
        <taxon>Flavobacteriales</taxon>
        <taxon>Flavobacteriaceae</taxon>
        <taxon>Zobellia</taxon>
    </lineage>
</organism>
<dbReference type="EMBL" id="RCNR01000025">
    <property type="protein sequence ID" value="MUH36821.1"/>
    <property type="molecule type" value="Genomic_DNA"/>
</dbReference>
<keyword evidence="1" id="KW-0812">Transmembrane</keyword>
<keyword evidence="3" id="KW-1185">Reference proteome</keyword>
<dbReference type="AlphaFoldDB" id="A0A7X2ZUU2"/>
<reference evidence="2 3" key="1">
    <citation type="journal article" date="2019" name="Mar. Drugs">
        <title>Comparative Genomics and CAZyme Genome Repertoires of Marine Zobellia amurskyensis KMM 3526(T) and Zobellia laminariae KMM 3676(T).</title>
        <authorList>
            <person name="Chernysheva N."/>
            <person name="Bystritskaya E."/>
            <person name="Stenkova A."/>
            <person name="Golovkin I."/>
            <person name="Nedashkovskaya O."/>
            <person name="Isaeva M."/>
        </authorList>
    </citation>
    <scope>NUCLEOTIDE SEQUENCE [LARGE SCALE GENOMIC DNA]</scope>
    <source>
        <strain evidence="2 3">KMM 3526</strain>
    </source>
</reference>
<dbReference type="OrthoDB" id="1436004at2"/>
<comment type="caution">
    <text evidence="2">The sequence shown here is derived from an EMBL/GenBank/DDBJ whole genome shotgun (WGS) entry which is preliminary data.</text>
</comment>
<feature type="transmembrane region" description="Helical" evidence="1">
    <location>
        <begin position="12"/>
        <end position="33"/>
    </location>
</feature>
<feature type="transmembrane region" description="Helical" evidence="1">
    <location>
        <begin position="114"/>
        <end position="137"/>
    </location>
</feature>
<keyword evidence="1" id="KW-0472">Membrane</keyword>
<evidence type="ECO:0000313" key="2">
    <source>
        <dbReference type="EMBL" id="MUH36821.1"/>
    </source>
</evidence>
<name>A0A7X2ZUU2_9FLAO</name>
<gene>
    <name evidence="2" type="ORF">D9O36_13280</name>
</gene>
<sequence length="160" mass="19195">MKSILRVFPWKRTINLSIAVIFLLIIFSFYGLYTNTFYLLKPNNYIFPLLTLSHITFLYVLWFKIKEDELTDPQMRNIEYILYVVFAVYVFKTFESLYILTSYSEFENHIIPASFFPIGILIFLLHLFLLGLTLLAIKYRRDMVGPYVFDDMNQHIDSWE</sequence>